<organism evidence="1 2">
    <name type="scientific">Pseudomonas morbosilactucae</name>
    <dbReference type="NCBI Taxonomy" id="2938197"/>
    <lineage>
        <taxon>Bacteria</taxon>
        <taxon>Pseudomonadati</taxon>
        <taxon>Pseudomonadota</taxon>
        <taxon>Gammaproteobacteria</taxon>
        <taxon>Pseudomonadales</taxon>
        <taxon>Pseudomonadaceae</taxon>
        <taxon>Pseudomonas</taxon>
    </lineage>
</organism>
<comment type="caution">
    <text evidence="1">The sequence shown here is derived from an EMBL/GenBank/DDBJ whole genome shotgun (WGS) entry which is preliminary data.</text>
</comment>
<dbReference type="Pfam" id="PF19923">
    <property type="entry name" value="DUF6386"/>
    <property type="match status" value="1"/>
</dbReference>
<reference evidence="1 2" key="1">
    <citation type="journal article" date="2022" name="Int. J. Syst. Evol. Microbiol.">
        <title>Pseudomonas aegrilactucae sp. nov. and Pseudomonas morbosilactucae sp. nov., pathogens causing bacterial rot of lettuce in Japan.</title>
        <authorList>
            <person name="Sawada H."/>
            <person name="Fujikawa T."/>
            <person name="Satou M."/>
        </authorList>
    </citation>
    <scope>NUCLEOTIDE SEQUENCE [LARGE SCALE GENOMIC DNA]</scope>
    <source>
        <strain evidence="1 2">MAFF 302030</strain>
    </source>
</reference>
<name>A0A9X2C7R8_9PSED</name>
<evidence type="ECO:0000313" key="1">
    <source>
        <dbReference type="EMBL" id="MCK9800707.1"/>
    </source>
</evidence>
<accession>A0A9X2C7R8</accession>
<evidence type="ECO:0000313" key="2">
    <source>
        <dbReference type="Proteomes" id="UP001155059"/>
    </source>
</evidence>
<dbReference type="Proteomes" id="UP001155059">
    <property type="component" value="Unassembled WGS sequence"/>
</dbReference>
<proteinExistence type="predicted"/>
<gene>
    <name evidence="1" type="ORF">M1B34_24240</name>
</gene>
<dbReference type="AlphaFoldDB" id="A0A9X2C7R8"/>
<protein>
    <submittedName>
        <fullName evidence="1">DUF6386 family protein</fullName>
    </submittedName>
</protein>
<sequence>MNPVYAHTRFATDTATLAIFDPACLAHRAADTADWWSIAEDEVLEINLGHVLFANLGSDGDYDVEVYQGLGRSGLAEGVAARLHVRSGCLYIGAGEQVPADGLGPETVYGGVLLFAQCGTVDVQVFRPTPERLVVEYAPSSEVAGNAFAATPRLPMP</sequence>
<dbReference type="InterPro" id="IPR045665">
    <property type="entry name" value="DUF6386"/>
</dbReference>
<dbReference type="EMBL" id="JALQCW010000069">
    <property type="protein sequence ID" value="MCK9800707.1"/>
    <property type="molecule type" value="Genomic_DNA"/>
</dbReference>
<reference evidence="1 2" key="2">
    <citation type="journal article" date="2023" name="Plant Pathol.">
        <title>Dismantling and reorganizing Pseudomonas marginalis sensu#lato.</title>
        <authorList>
            <person name="Sawada H."/>
            <person name="Fujikawa T."/>
            <person name="Satou M."/>
        </authorList>
    </citation>
    <scope>NUCLEOTIDE SEQUENCE [LARGE SCALE GENOMIC DNA]</scope>
    <source>
        <strain evidence="1 2">MAFF 302030</strain>
    </source>
</reference>
<dbReference type="RefSeq" id="WP_268266416.1">
    <property type="nucleotide sequence ID" value="NZ_JALQCW010000069.1"/>
</dbReference>